<dbReference type="AlphaFoldDB" id="A0A7J5XJP4"/>
<keyword evidence="9 11" id="KW-0472">Membrane</keyword>
<dbReference type="InterPro" id="IPR050943">
    <property type="entry name" value="Glycosyltr_29_Sialyltrsf"/>
</dbReference>
<keyword evidence="8" id="KW-0333">Golgi apparatus</keyword>
<evidence type="ECO:0000256" key="9">
    <source>
        <dbReference type="ARBA" id="ARBA00023136"/>
    </source>
</evidence>
<comment type="subcellular location">
    <subcellularLocation>
        <location evidence="1">Golgi apparatus membrane</location>
        <topology evidence="1">Single-pass type II membrane protein</topology>
    </subcellularLocation>
</comment>
<evidence type="ECO:0000313" key="12">
    <source>
        <dbReference type="EMBL" id="KAF3837284.1"/>
    </source>
</evidence>
<dbReference type="GO" id="GO:0000139">
    <property type="term" value="C:Golgi membrane"/>
    <property type="evidence" value="ECO:0007669"/>
    <property type="project" value="UniProtKB-SubCell"/>
</dbReference>
<evidence type="ECO:0000256" key="3">
    <source>
        <dbReference type="ARBA" id="ARBA00022676"/>
    </source>
</evidence>
<evidence type="ECO:0000256" key="10">
    <source>
        <dbReference type="ARBA" id="ARBA00023180"/>
    </source>
</evidence>
<keyword evidence="5 11" id="KW-0812">Transmembrane</keyword>
<sequence>MKGQQIKLSSSVMITVLCLGSLLITAFWIVDNSSQLRSECHGFDRAIITQANTPVGSKILFSLEVGKTLRENLFQNKKWDTCAVVGNSGILSNSSCGEMIDSAQFVIRCNLPSLRKGYEKDVGIKTDVVTANPSIIWKKHGDLEGRRRPFVESLRIYGKSRLLLPAFTFARDVARSLRVVYTAEDFESPMWPVFLNPDYIRSLTLFWRSRGQRKGALSTGLEMVSLALEHCANVHLYGFWPFSIHPFELNAVNNHYFDNDKASWTHHAMPEEFDLWLQLHIQGTAMHSHKSSYNPRHTNRGLIKSRLIRFHRICAFPEHVKEATSTLFSALRPRGYSRNKNLKDLLVHTNFNKKTPNREAPRVSEVGFIRLPHIFNPFSRAGANLGQALTPNTKNAVYAVRCRACHRLYVMETRNEISLRIKQHIYKINSSDGTTFYMHILNGPDKVQSLGLESNRDCTVQRQAAERRWIHRLKTIDPDEIGMKGQQIKLSSSVMITVLCLGSLLITAFWIVDNSNIVTHGSPSPKKIPRWPSDLCEGCRALIEKVRGGYSKPWKKQEDNSKKLSSQLRSECHGFDRAIITQANTPVGSKILFSLEVGKTLRENLFQNKKWDTCAVVGNSGILSNSSCGEMIDSAQFVIRIKRFRCNLPSLRKGYEKDVGIKTDVVTANPSIIWKKHGDLEGRRRPFVESLRIYGKSRLLLPAFTFARDVARSLRVVYTAEDFESPMWPVFLNPDYIRSLTLFWRSRGQRKGALSTGLEMVSLALEHCANVHLYGFWPFSIHPFELNAVNNHYFDNDKASWTHHAMPEEFDLWLQLHIQGVLRLHLGKCQPGTN</sequence>
<dbReference type="InterPro" id="IPR038578">
    <property type="entry name" value="GT29-like_sf"/>
</dbReference>
<dbReference type="PANTHER" id="PTHR11987">
    <property type="entry name" value="ALPHA-2,8-SIALYLTRANSFERASE"/>
    <property type="match status" value="1"/>
</dbReference>
<evidence type="ECO:0000313" key="13">
    <source>
        <dbReference type="Proteomes" id="UP000518266"/>
    </source>
</evidence>
<keyword evidence="6" id="KW-0735">Signal-anchor</keyword>
<dbReference type="OrthoDB" id="10264956at2759"/>
<gene>
    <name evidence="12" type="ORF">F7725_004748</name>
</gene>
<dbReference type="InterPro" id="IPR001675">
    <property type="entry name" value="Glyco_trans_29"/>
</dbReference>
<reference evidence="12 13" key="1">
    <citation type="submission" date="2020-03" db="EMBL/GenBank/DDBJ databases">
        <title>Dissostichus mawsoni Genome sequencing and assembly.</title>
        <authorList>
            <person name="Park H."/>
        </authorList>
    </citation>
    <scope>NUCLEOTIDE SEQUENCE [LARGE SCALE GENOMIC DNA]</scope>
    <source>
        <strain evidence="12">DM0001</strain>
        <tissue evidence="12">Muscle</tissue>
    </source>
</reference>
<dbReference type="PANTHER" id="PTHR11987:SF50">
    <property type="entry name" value="ALPHA-2,8-SIALYLTRANSFERASE 8F"/>
    <property type="match status" value="1"/>
</dbReference>
<evidence type="ECO:0000256" key="6">
    <source>
        <dbReference type="ARBA" id="ARBA00022968"/>
    </source>
</evidence>
<keyword evidence="7 11" id="KW-1133">Transmembrane helix</keyword>
<dbReference type="GO" id="GO:0009311">
    <property type="term" value="P:oligosaccharide metabolic process"/>
    <property type="evidence" value="ECO:0007669"/>
    <property type="project" value="TreeGrafter"/>
</dbReference>
<proteinExistence type="inferred from homology"/>
<keyword evidence="3" id="KW-0328">Glycosyltransferase</keyword>
<keyword evidence="4" id="KW-0808">Transferase</keyword>
<dbReference type="EMBL" id="JAAKFY010000023">
    <property type="protein sequence ID" value="KAF3837284.1"/>
    <property type="molecule type" value="Genomic_DNA"/>
</dbReference>
<evidence type="ECO:0000256" key="4">
    <source>
        <dbReference type="ARBA" id="ARBA00022679"/>
    </source>
</evidence>
<evidence type="ECO:0000256" key="7">
    <source>
        <dbReference type="ARBA" id="ARBA00022989"/>
    </source>
</evidence>
<evidence type="ECO:0000256" key="8">
    <source>
        <dbReference type="ARBA" id="ARBA00023034"/>
    </source>
</evidence>
<dbReference type="Pfam" id="PF00777">
    <property type="entry name" value="Glyco_transf_29"/>
    <property type="match status" value="2"/>
</dbReference>
<name>A0A7J5XJP4_DISMA</name>
<keyword evidence="10" id="KW-0325">Glycoprotein</keyword>
<comment type="caution">
    <text evidence="12">The sequence shown here is derived from an EMBL/GenBank/DDBJ whole genome shotgun (WGS) entry which is preliminary data.</text>
</comment>
<dbReference type="Gene3D" id="3.90.1480.20">
    <property type="entry name" value="Glycosyl transferase family 29"/>
    <property type="match status" value="2"/>
</dbReference>
<dbReference type="GO" id="GO:0006491">
    <property type="term" value="P:N-glycan processing"/>
    <property type="evidence" value="ECO:0007669"/>
    <property type="project" value="TreeGrafter"/>
</dbReference>
<comment type="similarity">
    <text evidence="2">Belongs to the glycosyltransferase 29 family.</text>
</comment>
<evidence type="ECO:0000256" key="1">
    <source>
        <dbReference type="ARBA" id="ARBA00004323"/>
    </source>
</evidence>
<dbReference type="Proteomes" id="UP000518266">
    <property type="component" value="Unassembled WGS sequence"/>
</dbReference>
<keyword evidence="13" id="KW-1185">Reference proteome</keyword>
<organism evidence="12 13">
    <name type="scientific">Dissostichus mawsoni</name>
    <name type="common">Antarctic cod</name>
    <dbReference type="NCBI Taxonomy" id="36200"/>
    <lineage>
        <taxon>Eukaryota</taxon>
        <taxon>Metazoa</taxon>
        <taxon>Chordata</taxon>
        <taxon>Craniata</taxon>
        <taxon>Vertebrata</taxon>
        <taxon>Euteleostomi</taxon>
        <taxon>Actinopterygii</taxon>
        <taxon>Neopterygii</taxon>
        <taxon>Teleostei</taxon>
        <taxon>Neoteleostei</taxon>
        <taxon>Acanthomorphata</taxon>
        <taxon>Eupercaria</taxon>
        <taxon>Perciformes</taxon>
        <taxon>Notothenioidei</taxon>
        <taxon>Nototheniidae</taxon>
        <taxon>Dissostichus</taxon>
    </lineage>
</organism>
<feature type="transmembrane region" description="Helical" evidence="11">
    <location>
        <begin position="12"/>
        <end position="30"/>
    </location>
</feature>
<accession>A0A7J5XJP4</accession>
<evidence type="ECO:0000256" key="2">
    <source>
        <dbReference type="ARBA" id="ARBA00006003"/>
    </source>
</evidence>
<protein>
    <submittedName>
        <fullName evidence="12">Uncharacterized protein</fullName>
    </submittedName>
</protein>
<evidence type="ECO:0000256" key="5">
    <source>
        <dbReference type="ARBA" id="ARBA00022692"/>
    </source>
</evidence>
<dbReference type="GO" id="GO:0003828">
    <property type="term" value="F:alpha-N-acetylneuraminate alpha-2,8-sialyltransferase activity"/>
    <property type="evidence" value="ECO:0007669"/>
    <property type="project" value="TreeGrafter"/>
</dbReference>
<evidence type="ECO:0000256" key="11">
    <source>
        <dbReference type="SAM" id="Phobius"/>
    </source>
</evidence>